<dbReference type="GO" id="GO:0003677">
    <property type="term" value="F:DNA binding"/>
    <property type="evidence" value="ECO:0007669"/>
    <property type="project" value="InterPro"/>
</dbReference>
<dbReference type="InterPro" id="IPR016032">
    <property type="entry name" value="Sig_transdc_resp-reg_C-effctor"/>
</dbReference>
<dbReference type="InterPro" id="IPR036388">
    <property type="entry name" value="WH-like_DNA-bd_sf"/>
</dbReference>
<keyword evidence="1" id="KW-0175">Coiled coil</keyword>
<accession>A0A1M5LMC8</accession>
<dbReference type="InterPro" id="IPR011110">
    <property type="entry name" value="Reg_prop"/>
</dbReference>
<protein>
    <submittedName>
        <fullName evidence="4">Two component regulator propeller</fullName>
    </submittedName>
</protein>
<dbReference type="Pfam" id="PF00196">
    <property type="entry name" value="GerE"/>
    <property type="match status" value="1"/>
</dbReference>
<dbReference type="OrthoDB" id="1090267at2"/>
<dbReference type="Gene3D" id="2.130.10.10">
    <property type="entry name" value="YVTN repeat-like/Quinoprotein amine dehydrogenase"/>
    <property type="match status" value="2"/>
</dbReference>
<dbReference type="AlphaFoldDB" id="A0A1M5LMC8"/>
<dbReference type="Proteomes" id="UP000184522">
    <property type="component" value="Unassembled WGS sequence"/>
</dbReference>
<evidence type="ECO:0000259" key="3">
    <source>
        <dbReference type="SMART" id="SM00421"/>
    </source>
</evidence>
<dbReference type="EMBL" id="FQWS01000001">
    <property type="protein sequence ID" value="SHG66208.1"/>
    <property type="molecule type" value="Genomic_DNA"/>
</dbReference>
<dbReference type="GO" id="GO:0006355">
    <property type="term" value="P:regulation of DNA-templated transcription"/>
    <property type="evidence" value="ECO:0007669"/>
    <property type="project" value="InterPro"/>
</dbReference>
<evidence type="ECO:0000256" key="2">
    <source>
        <dbReference type="SAM" id="Phobius"/>
    </source>
</evidence>
<gene>
    <name evidence="4" type="ORF">SAMN05444148_0663</name>
</gene>
<reference evidence="5" key="1">
    <citation type="submission" date="2016-11" db="EMBL/GenBank/DDBJ databases">
        <authorList>
            <person name="Varghese N."/>
            <person name="Submissions S."/>
        </authorList>
    </citation>
    <scope>NUCLEOTIDE SEQUENCE [LARGE SCALE GENOMIC DNA]</scope>
    <source>
        <strain evidence="5">DSM 25330</strain>
    </source>
</reference>
<feature type="transmembrane region" description="Helical" evidence="2">
    <location>
        <begin position="731"/>
        <end position="755"/>
    </location>
</feature>
<proteinExistence type="predicted"/>
<feature type="domain" description="HTH luxR-type" evidence="3">
    <location>
        <begin position="874"/>
        <end position="931"/>
    </location>
</feature>
<dbReference type="Pfam" id="PF07494">
    <property type="entry name" value="Reg_prop"/>
    <property type="match status" value="1"/>
</dbReference>
<dbReference type="Gene3D" id="1.10.10.10">
    <property type="entry name" value="Winged helix-like DNA-binding domain superfamily/Winged helix DNA-binding domain"/>
    <property type="match status" value="1"/>
</dbReference>
<keyword evidence="2" id="KW-0472">Membrane</keyword>
<name>A0A1M5LMC8_9FLAO</name>
<dbReference type="InterPro" id="IPR015943">
    <property type="entry name" value="WD40/YVTN_repeat-like_dom_sf"/>
</dbReference>
<dbReference type="STRING" id="1089305.SAMN05444148_0663"/>
<keyword evidence="5" id="KW-1185">Reference proteome</keyword>
<dbReference type="SUPFAM" id="SSF46894">
    <property type="entry name" value="C-terminal effector domain of the bipartite response regulators"/>
    <property type="match status" value="1"/>
</dbReference>
<dbReference type="InterPro" id="IPR000792">
    <property type="entry name" value="Tscrpt_reg_LuxR_C"/>
</dbReference>
<dbReference type="SMART" id="SM00421">
    <property type="entry name" value="HTH_LUXR"/>
    <property type="match status" value="1"/>
</dbReference>
<organism evidence="4 5">
    <name type="scientific">Winogradskyella jejuensis</name>
    <dbReference type="NCBI Taxonomy" id="1089305"/>
    <lineage>
        <taxon>Bacteria</taxon>
        <taxon>Pseudomonadati</taxon>
        <taxon>Bacteroidota</taxon>
        <taxon>Flavobacteriia</taxon>
        <taxon>Flavobacteriales</taxon>
        <taxon>Flavobacteriaceae</taxon>
        <taxon>Winogradskyella</taxon>
    </lineage>
</organism>
<sequence length="934" mass="107693">MLRFVIAKLFFVLFIFQLKAQEIPPIERFSPQDYSADDQNWSISQAEDENIYIANNRGLLEYNGARWNLYSTPNQSIVRSVAVIKNRIYTGSYMDFGFWERNNFGTLVYTSIAKEVKDGLVEDEEFWNIIPYNKYVLFQSLDRIYIYDSTNNTFGIIKSETRITKAFRVENTIYFHETGIGVSKIENGKARLVLNNVTINNNEIVNIFQKEGNLLLLTRENGFYKFDGLNYSKWEISSNNLLSEISVYNSIRLRNGNFILGTISNGLIKLDAKGNLLFQINRNQGLSNNTVLSAYQDKSGNVWLGLDNGINVLNLNSPYRLYTDNQGYLGTVYASAKTSEYLYLGTNQGLFYRPLDSKEKFTLISNTKGQVWFLKTIGGNLFCGHDKGSFEVVKDKAIKISDDNGVWNIKTIQDHPDLLIEGNYNGLSIIEKSINGKWRLRNKIRGFDISSRYFEFVSNDEILVSHEYKGVYKLKLSENFYSVISYDKINDDKGIGSSLVDYNGEILYAFQDGVFSYNSSSDSFSKSTLLQSYFSEDNYVSGKLISDKDNARLIGFFKNEIVFVEPGVLADEPTIKVIDLPSDLRGSKLGYENIIHLENKTYLLGTTDGYLIIDTNKSNAKDYNVTINGASYSTLKKDVKPIDIKSQVTLNNKEHNLYFNYSVTDFEKLSTSIYQYRLLGLYDSWSNWSPQPKVFFENLPYGDYTFQVRAKVGSKISSNIASYNFSIEKPWYLKTGAIICYVLIFLFTTALIQYFNRIHYKKQKQKLLLAKEKEFEIKELENERQIMEFKNKTLQQDIESKNRELGISTMNLIRKNEFLSTVKNELGKANDLKDLNKVVKIIDKNINNTEDWKFFEEAFNNADKDFLKKIKKQHPALTPNDLKLCAYLRLNLSSKEIAPLLNISHRSVEVKRYRLRKKMNLPHEASLTNHILEI</sequence>
<dbReference type="Pfam" id="PF07495">
    <property type="entry name" value="Y_Y_Y"/>
    <property type="match status" value="1"/>
</dbReference>
<dbReference type="Gene3D" id="2.60.40.10">
    <property type="entry name" value="Immunoglobulins"/>
    <property type="match status" value="1"/>
</dbReference>
<dbReference type="InterPro" id="IPR013783">
    <property type="entry name" value="Ig-like_fold"/>
</dbReference>
<dbReference type="RefSeq" id="WP_073082992.1">
    <property type="nucleotide sequence ID" value="NZ_FQWS01000001.1"/>
</dbReference>
<keyword evidence="2" id="KW-0812">Transmembrane</keyword>
<evidence type="ECO:0000256" key="1">
    <source>
        <dbReference type="SAM" id="Coils"/>
    </source>
</evidence>
<evidence type="ECO:0000313" key="5">
    <source>
        <dbReference type="Proteomes" id="UP000184522"/>
    </source>
</evidence>
<evidence type="ECO:0000313" key="4">
    <source>
        <dbReference type="EMBL" id="SHG66208.1"/>
    </source>
</evidence>
<feature type="coiled-coil region" evidence="1">
    <location>
        <begin position="763"/>
        <end position="804"/>
    </location>
</feature>
<dbReference type="InterPro" id="IPR011123">
    <property type="entry name" value="Y_Y_Y"/>
</dbReference>
<keyword evidence="2" id="KW-1133">Transmembrane helix</keyword>